<organism evidence="7 8">
    <name type="scientific">Brenneria roseae subsp. americana</name>
    <dbReference type="NCBI Taxonomy" id="1508507"/>
    <lineage>
        <taxon>Bacteria</taxon>
        <taxon>Pseudomonadati</taxon>
        <taxon>Pseudomonadota</taxon>
        <taxon>Gammaproteobacteria</taxon>
        <taxon>Enterobacterales</taxon>
        <taxon>Pectobacteriaceae</taxon>
        <taxon>Brenneria</taxon>
    </lineage>
</organism>
<dbReference type="Pfam" id="PF00480">
    <property type="entry name" value="ROK"/>
    <property type="match status" value="1"/>
</dbReference>
<dbReference type="PROSITE" id="PS01125">
    <property type="entry name" value="ROK"/>
    <property type="match status" value="1"/>
</dbReference>
<evidence type="ECO:0000256" key="5">
    <source>
        <dbReference type="ARBA" id="ARBA00023277"/>
    </source>
</evidence>
<sequence length="407" mass="44789">MTTGGQAQIGNVDLVKQLNSAVVYRLIDQHGPISRIQIAEQSQLAPASVTKITRQLLERGLIKEVDQQASTGGRRAISIVTETRPFHAIAVRLGRHDATIALYDLQGKSLEEEHYKLPEKTQETLESALFKAIDHFIDSHQRRIRELIAISVVLPGLVDPNVGVIRYMPHINVNSWPLVENLQRHFHVTSFVGHDIRSLALAEHYFGVTHDSLDSILVRVHRGTGAGILVNGQIFLGNNSNVGEIGHIQIDPLGERCHCGNFGCLETVVANAAIEQRVQHLLQQGYPSKITPDNCTITTICKAANRGDTLAREVIEHAGQYLGKAVSIAINLFNPQKVVIAGEITEAEKILLPAIQRCVNAQVLKDFRINLPIEVSSLNHLSAIGAFALVKRAMLNGVLLQHLLENH</sequence>
<evidence type="ECO:0000256" key="4">
    <source>
        <dbReference type="ARBA" id="ARBA00023163"/>
    </source>
</evidence>
<dbReference type="EMBL" id="QDKJ01000004">
    <property type="protein sequence ID" value="PWC13755.1"/>
    <property type="molecule type" value="Genomic_DNA"/>
</dbReference>
<dbReference type="InterPro" id="IPR049874">
    <property type="entry name" value="ROK_cs"/>
</dbReference>
<keyword evidence="2" id="KW-0805">Transcription regulation</keyword>
<keyword evidence="4" id="KW-0804">Transcription</keyword>
<evidence type="ECO:0000256" key="1">
    <source>
        <dbReference type="ARBA" id="ARBA00006479"/>
    </source>
</evidence>
<dbReference type="OrthoDB" id="3189808at2"/>
<dbReference type="FunFam" id="3.30.420.40:FF:000059">
    <property type="entry name" value="N-acetylglucosamine operon transcriptional repressor"/>
    <property type="match status" value="1"/>
</dbReference>
<evidence type="ECO:0000256" key="2">
    <source>
        <dbReference type="ARBA" id="ARBA00023015"/>
    </source>
</evidence>
<dbReference type="PANTHER" id="PTHR18964:SF175">
    <property type="entry name" value="N-ACETYLGLUCOSAMINE REPRESSOR"/>
    <property type="match status" value="1"/>
</dbReference>
<evidence type="ECO:0000256" key="3">
    <source>
        <dbReference type="ARBA" id="ARBA00023125"/>
    </source>
</evidence>
<protein>
    <submittedName>
        <fullName evidence="7">Transcriptional regulator</fullName>
    </submittedName>
</protein>
<feature type="domain" description="HTH marR-type" evidence="6">
    <location>
        <begin position="25"/>
        <end position="63"/>
    </location>
</feature>
<dbReference type="PANTHER" id="PTHR18964">
    <property type="entry name" value="ROK (REPRESSOR, ORF, KINASE) FAMILY"/>
    <property type="match status" value="1"/>
</dbReference>
<dbReference type="InterPro" id="IPR036390">
    <property type="entry name" value="WH_DNA-bd_sf"/>
</dbReference>
<dbReference type="Pfam" id="PF01047">
    <property type="entry name" value="MarR"/>
    <property type="match status" value="1"/>
</dbReference>
<dbReference type="FunFam" id="1.10.10.10:FF:000045">
    <property type="entry name" value="ROK family transcriptional regulator"/>
    <property type="match status" value="1"/>
</dbReference>
<evidence type="ECO:0000259" key="6">
    <source>
        <dbReference type="Pfam" id="PF01047"/>
    </source>
</evidence>
<dbReference type="Gene3D" id="3.30.420.40">
    <property type="match status" value="2"/>
</dbReference>
<dbReference type="RefSeq" id="WP_109053703.1">
    <property type="nucleotide sequence ID" value="NZ_QDKJ01000004.1"/>
</dbReference>
<comment type="caution">
    <text evidence="7">The sequence shown here is derived from an EMBL/GenBank/DDBJ whole genome shotgun (WGS) entry which is preliminary data.</text>
</comment>
<keyword evidence="3" id="KW-0238">DNA-binding</keyword>
<reference evidence="7 8" key="1">
    <citation type="submission" date="2018-04" db="EMBL/GenBank/DDBJ databases">
        <title>Brenneria corticis sp.nov.</title>
        <authorList>
            <person name="Li Y."/>
        </authorList>
    </citation>
    <scope>NUCLEOTIDE SEQUENCE [LARGE SCALE GENOMIC DNA]</scope>
    <source>
        <strain evidence="7 8">LMG 27715</strain>
    </source>
</reference>
<gene>
    <name evidence="7" type="ORF">B4923_07380</name>
</gene>
<dbReference type="GO" id="GO:0003700">
    <property type="term" value="F:DNA-binding transcription factor activity"/>
    <property type="evidence" value="ECO:0007669"/>
    <property type="project" value="InterPro"/>
</dbReference>
<proteinExistence type="inferred from homology"/>
<dbReference type="SUPFAM" id="SSF53067">
    <property type="entry name" value="Actin-like ATPase domain"/>
    <property type="match status" value="1"/>
</dbReference>
<dbReference type="Proteomes" id="UP000245138">
    <property type="component" value="Unassembled WGS sequence"/>
</dbReference>
<dbReference type="InterPro" id="IPR036388">
    <property type="entry name" value="WH-like_DNA-bd_sf"/>
</dbReference>
<evidence type="ECO:0000313" key="7">
    <source>
        <dbReference type="EMBL" id="PWC13755.1"/>
    </source>
</evidence>
<dbReference type="GO" id="GO:0003677">
    <property type="term" value="F:DNA binding"/>
    <property type="evidence" value="ECO:0007669"/>
    <property type="project" value="UniProtKB-KW"/>
</dbReference>
<keyword evidence="8" id="KW-1185">Reference proteome</keyword>
<evidence type="ECO:0000313" key="8">
    <source>
        <dbReference type="Proteomes" id="UP000245138"/>
    </source>
</evidence>
<dbReference type="Gene3D" id="1.10.10.10">
    <property type="entry name" value="Winged helix-like DNA-binding domain superfamily/Winged helix DNA-binding domain"/>
    <property type="match status" value="1"/>
</dbReference>
<dbReference type="AlphaFoldDB" id="A0A2U1TWH0"/>
<keyword evidence="5" id="KW-0119">Carbohydrate metabolism</keyword>
<dbReference type="InterPro" id="IPR000600">
    <property type="entry name" value="ROK"/>
</dbReference>
<name>A0A2U1TWH0_9GAMM</name>
<dbReference type="CDD" id="cd24075">
    <property type="entry name" value="ASKHA_ATPase_ROK_NagC"/>
    <property type="match status" value="1"/>
</dbReference>
<comment type="similarity">
    <text evidence="1">Belongs to the ROK (NagC/XylR) family.</text>
</comment>
<dbReference type="SUPFAM" id="SSF46785">
    <property type="entry name" value="Winged helix' DNA-binding domain"/>
    <property type="match status" value="1"/>
</dbReference>
<dbReference type="InterPro" id="IPR000835">
    <property type="entry name" value="HTH_MarR-typ"/>
</dbReference>
<dbReference type="InterPro" id="IPR043129">
    <property type="entry name" value="ATPase_NBD"/>
</dbReference>
<accession>A0A2U1TWH0</accession>